<organism evidence="7 8">
    <name type="scientific">Pseudokineococcus marinus</name>
    <dbReference type="NCBI Taxonomy" id="351215"/>
    <lineage>
        <taxon>Bacteria</taxon>
        <taxon>Bacillati</taxon>
        <taxon>Actinomycetota</taxon>
        <taxon>Actinomycetes</taxon>
        <taxon>Kineosporiales</taxon>
        <taxon>Kineosporiaceae</taxon>
        <taxon>Pseudokineococcus</taxon>
    </lineage>
</organism>
<dbReference type="GO" id="GO:0031460">
    <property type="term" value="P:glycine betaine transport"/>
    <property type="evidence" value="ECO:0007669"/>
    <property type="project" value="TreeGrafter"/>
</dbReference>
<dbReference type="CDD" id="cd13639">
    <property type="entry name" value="PBP2_OpuAC_like"/>
    <property type="match status" value="1"/>
</dbReference>
<feature type="signal peptide" evidence="5">
    <location>
        <begin position="1"/>
        <end position="21"/>
    </location>
</feature>
<dbReference type="Pfam" id="PF04069">
    <property type="entry name" value="OpuAC"/>
    <property type="match status" value="1"/>
</dbReference>
<dbReference type="AlphaFoldDB" id="A0A849BSM8"/>
<sequence>MQKHTTRAARLAAGAAVSALALTSCGSEDTSGGSADSGSTDAAGGTVTLGFLPSWTDGLSTAHLWQHVLEEEGYDVELQEISEAGPLYAGLAGGDFDVYPSAWPEVTHASYMEEFGDDIEDVGTYYEGAVLTMAVPEYTDIDSIADLQGQADRFDGRIVGIEPGAGLTGVVQDSAIPTYELGDEYTLQTSSTTAMLAELQAATDAQEDIVVTLWRPFWANSEFPVKDLEDPEGAMGEPEGLHALARAGFSDDMPEVAEMMGELALSDAQYGELEDMVVNEYGEGRYEEAVDAFFEANPDVLEQIRG</sequence>
<evidence type="ECO:0000256" key="3">
    <source>
        <dbReference type="ARBA" id="ARBA00022475"/>
    </source>
</evidence>
<evidence type="ECO:0000259" key="6">
    <source>
        <dbReference type="Pfam" id="PF04069"/>
    </source>
</evidence>
<evidence type="ECO:0000256" key="1">
    <source>
        <dbReference type="ARBA" id="ARBA00004236"/>
    </source>
</evidence>
<dbReference type="RefSeq" id="WP_171202381.1">
    <property type="nucleotide sequence ID" value="NZ_BAAANP010000040.1"/>
</dbReference>
<dbReference type="PANTHER" id="PTHR47737">
    <property type="entry name" value="GLYCINE BETAINE/PROLINE BETAINE TRANSPORT SYSTEM PERMEASE PROTEIN PROW"/>
    <property type="match status" value="1"/>
</dbReference>
<proteinExistence type="predicted"/>
<keyword evidence="4" id="KW-0472">Membrane</keyword>
<dbReference type="PROSITE" id="PS51257">
    <property type="entry name" value="PROKAR_LIPOPROTEIN"/>
    <property type="match status" value="1"/>
</dbReference>
<keyword evidence="2" id="KW-0813">Transport</keyword>
<dbReference type="SUPFAM" id="SSF53850">
    <property type="entry name" value="Periplasmic binding protein-like II"/>
    <property type="match status" value="1"/>
</dbReference>
<accession>A0A849BSM8</accession>
<dbReference type="GO" id="GO:0005275">
    <property type="term" value="F:amine transmembrane transporter activity"/>
    <property type="evidence" value="ECO:0007669"/>
    <property type="project" value="TreeGrafter"/>
</dbReference>
<evidence type="ECO:0000313" key="7">
    <source>
        <dbReference type="EMBL" id="NNH22536.1"/>
    </source>
</evidence>
<evidence type="ECO:0000256" key="5">
    <source>
        <dbReference type="SAM" id="SignalP"/>
    </source>
</evidence>
<gene>
    <name evidence="7" type="ORF">HLB09_05405</name>
</gene>
<dbReference type="InterPro" id="IPR007210">
    <property type="entry name" value="ABC_Gly_betaine_transp_sub-bd"/>
</dbReference>
<keyword evidence="8" id="KW-1185">Reference proteome</keyword>
<dbReference type="GO" id="GO:0015871">
    <property type="term" value="P:choline transport"/>
    <property type="evidence" value="ECO:0007669"/>
    <property type="project" value="TreeGrafter"/>
</dbReference>
<name>A0A849BSM8_9ACTN</name>
<evidence type="ECO:0000313" key="8">
    <source>
        <dbReference type="Proteomes" id="UP000555552"/>
    </source>
</evidence>
<comment type="subcellular location">
    <subcellularLocation>
        <location evidence="1">Cell membrane</location>
    </subcellularLocation>
</comment>
<dbReference type="PANTHER" id="PTHR47737:SF1">
    <property type="entry name" value="GLYCINE BETAINE_PROLINE BETAINE TRANSPORT SYSTEM PERMEASE PROTEIN PROW"/>
    <property type="match status" value="1"/>
</dbReference>
<protein>
    <submittedName>
        <fullName evidence="7">Glycine betaine ABC transporter substrate-binding protein</fullName>
    </submittedName>
</protein>
<comment type="caution">
    <text evidence="7">The sequence shown here is derived from an EMBL/GenBank/DDBJ whole genome shotgun (WGS) entry which is preliminary data.</text>
</comment>
<evidence type="ECO:0000256" key="4">
    <source>
        <dbReference type="ARBA" id="ARBA00023136"/>
    </source>
</evidence>
<dbReference type="EMBL" id="JABEMA010000048">
    <property type="protein sequence ID" value="NNH22536.1"/>
    <property type="molecule type" value="Genomic_DNA"/>
</dbReference>
<keyword evidence="3" id="KW-1003">Cell membrane</keyword>
<reference evidence="7 8" key="1">
    <citation type="submission" date="2020-05" db="EMBL/GenBank/DDBJ databases">
        <title>MicrobeNet Type strains.</title>
        <authorList>
            <person name="Nicholson A.C."/>
        </authorList>
    </citation>
    <scope>NUCLEOTIDE SEQUENCE [LARGE SCALE GENOMIC DNA]</scope>
    <source>
        <strain evidence="7 8">JCM 14547</strain>
    </source>
</reference>
<evidence type="ECO:0000256" key="2">
    <source>
        <dbReference type="ARBA" id="ARBA00022448"/>
    </source>
</evidence>
<dbReference type="GO" id="GO:0015226">
    <property type="term" value="F:carnitine transmembrane transporter activity"/>
    <property type="evidence" value="ECO:0007669"/>
    <property type="project" value="TreeGrafter"/>
</dbReference>
<feature type="chain" id="PRO_5039378122" evidence="5">
    <location>
        <begin position="22"/>
        <end position="306"/>
    </location>
</feature>
<feature type="domain" description="ABC-type glycine betaine transport system substrate-binding" evidence="6">
    <location>
        <begin position="46"/>
        <end position="294"/>
    </location>
</feature>
<dbReference type="Gene3D" id="3.40.190.100">
    <property type="entry name" value="Glycine betaine-binding periplasmic protein, domain 2"/>
    <property type="match status" value="1"/>
</dbReference>
<dbReference type="GO" id="GO:0043190">
    <property type="term" value="C:ATP-binding cassette (ABC) transporter complex"/>
    <property type="evidence" value="ECO:0007669"/>
    <property type="project" value="InterPro"/>
</dbReference>
<keyword evidence="5" id="KW-0732">Signal</keyword>
<dbReference type="Gene3D" id="3.10.105.10">
    <property type="entry name" value="Dipeptide-binding Protein, Domain 3"/>
    <property type="match status" value="2"/>
</dbReference>
<dbReference type="Proteomes" id="UP000555552">
    <property type="component" value="Unassembled WGS sequence"/>
</dbReference>